<dbReference type="InterPro" id="IPR034964">
    <property type="entry name" value="LS"/>
</dbReference>
<evidence type="ECO:0000256" key="3">
    <source>
        <dbReference type="ARBA" id="ARBA00012664"/>
    </source>
</evidence>
<dbReference type="NCBIfam" id="TIGR00114">
    <property type="entry name" value="lumazine-synth"/>
    <property type="match status" value="1"/>
</dbReference>
<evidence type="ECO:0000256" key="2">
    <source>
        <dbReference type="ARBA" id="ARBA00007424"/>
    </source>
</evidence>
<name>A0ABP2HR85_9BACT</name>
<comment type="catalytic activity">
    <reaction evidence="6 7">
        <text>(2S)-2-hydroxy-3-oxobutyl phosphate + 5-amino-6-(D-ribitylamino)uracil = 6,7-dimethyl-8-(1-D-ribityl)lumazine + phosphate + 2 H2O + H(+)</text>
        <dbReference type="Rhea" id="RHEA:26152"/>
        <dbReference type="ChEBI" id="CHEBI:15377"/>
        <dbReference type="ChEBI" id="CHEBI:15378"/>
        <dbReference type="ChEBI" id="CHEBI:15934"/>
        <dbReference type="ChEBI" id="CHEBI:43474"/>
        <dbReference type="ChEBI" id="CHEBI:58201"/>
        <dbReference type="ChEBI" id="CHEBI:58830"/>
        <dbReference type="EC" id="2.5.1.78"/>
    </reaction>
</comment>
<dbReference type="PANTHER" id="PTHR21058">
    <property type="entry name" value="6,7-DIMETHYL-8-RIBITYLLUMAZINE SYNTHASE DMRL SYNTHASE LUMAZINE SYNTHASE"/>
    <property type="match status" value="1"/>
</dbReference>
<dbReference type="SUPFAM" id="SSF52121">
    <property type="entry name" value="Lumazine synthase"/>
    <property type="match status" value="1"/>
</dbReference>
<dbReference type="EMBL" id="ADFP01000121">
    <property type="protein sequence ID" value="EFB89797.1"/>
    <property type="molecule type" value="Genomic_DNA"/>
</dbReference>
<feature type="binding site" evidence="7">
    <location>
        <begin position="56"/>
        <end position="58"/>
    </location>
    <ligand>
        <name>5-amino-6-(D-ribitylamino)uracil</name>
        <dbReference type="ChEBI" id="CHEBI:15934"/>
    </ligand>
</feature>
<dbReference type="NCBIfam" id="NF000812">
    <property type="entry name" value="PRK00061.1-4"/>
    <property type="match status" value="1"/>
</dbReference>
<feature type="binding site" evidence="7">
    <location>
        <begin position="85"/>
        <end position="86"/>
    </location>
    <ligand>
        <name>(2S)-2-hydroxy-3-oxobutyl phosphate</name>
        <dbReference type="ChEBI" id="CHEBI:58830"/>
    </ligand>
</feature>
<dbReference type="CDD" id="cd09209">
    <property type="entry name" value="Lumazine_synthase-I"/>
    <property type="match status" value="1"/>
</dbReference>
<dbReference type="HAMAP" id="MF_00178">
    <property type="entry name" value="Lumazine_synth"/>
    <property type="match status" value="1"/>
</dbReference>
<organism evidence="8 9">
    <name type="scientific">Pyramidobacter piscolens W5455</name>
    <dbReference type="NCBI Taxonomy" id="352165"/>
    <lineage>
        <taxon>Bacteria</taxon>
        <taxon>Thermotogati</taxon>
        <taxon>Synergistota</taxon>
        <taxon>Synergistia</taxon>
        <taxon>Synergistales</taxon>
        <taxon>Dethiosulfovibrionaceae</taxon>
        <taxon>Pyramidobacter</taxon>
    </lineage>
</organism>
<dbReference type="Pfam" id="PF00885">
    <property type="entry name" value="DMRL_synthase"/>
    <property type="match status" value="1"/>
</dbReference>
<evidence type="ECO:0000256" key="5">
    <source>
        <dbReference type="ARBA" id="ARBA00022679"/>
    </source>
</evidence>
<evidence type="ECO:0000313" key="9">
    <source>
        <dbReference type="Proteomes" id="UP000006462"/>
    </source>
</evidence>
<comment type="function">
    <text evidence="7">Catalyzes the formation of 6,7-dimethyl-8-ribityllumazine by condensation of 5-amino-6-(D-ribitylamino)uracil with 3,4-dihydroxy-2-butanone 4-phosphate. This is the penultimate step in the biosynthesis of riboflavin.</text>
</comment>
<keyword evidence="5 7" id="KW-0808">Transferase</keyword>
<protein>
    <recommendedName>
        <fullName evidence="3 7">6,7-dimethyl-8-ribityllumazine synthase</fullName>
        <shortName evidence="7">DMRL synthase</shortName>
        <shortName evidence="7">LS</shortName>
        <shortName evidence="7">Lumazine synthase</shortName>
        <ecNumber evidence="3 7">2.5.1.78</ecNumber>
    </recommendedName>
</protein>
<feature type="binding site" evidence="7">
    <location>
        <position position="113"/>
    </location>
    <ligand>
        <name>5-amino-6-(D-ribitylamino)uracil</name>
        <dbReference type="ChEBI" id="CHEBI:15934"/>
    </ligand>
</feature>
<keyword evidence="9" id="KW-1185">Reference proteome</keyword>
<feature type="binding site" evidence="7">
    <location>
        <position position="22"/>
    </location>
    <ligand>
        <name>5-amino-6-(D-ribitylamino)uracil</name>
        <dbReference type="ChEBI" id="CHEBI:15934"/>
    </ligand>
</feature>
<accession>A0ABP2HR85</accession>
<evidence type="ECO:0000256" key="1">
    <source>
        <dbReference type="ARBA" id="ARBA00004917"/>
    </source>
</evidence>
<feature type="binding site" evidence="7">
    <location>
        <position position="127"/>
    </location>
    <ligand>
        <name>(2S)-2-hydroxy-3-oxobutyl phosphate</name>
        <dbReference type="ChEBI" id="CHEBI:58830"/>
    </ligand>
</feature>
<evidence type="ECO:0000256" key="6">
    <source>
        <dbReference type="ARBA" id="ARBA00048785"/>
    </source>
</evidence>
<comment type="caution">
    <text evidence="8">The sequence shown here is derived from an EMBL/GenBank/DDBJ whole genome shotgun (WGS) entry which is preliminary data.</text>
</comment>
<feature type="active site" description="Proton donor" evidence="7">
    <location>
        <position position="88"/>
    </location>
</feature>
<dbReference type="Proteomes" id="UP000006462">
    <property type="component" value="Unassembled WGS sequence"/>
</dbReference>
<evidence type="ECO:0000256" key="7">
    <source>
        <dbReference type="HAMAP-Rule" id="MF_00178"/>
    </source>
</evidence>
<comment type="similarity">
    <text evidence="2 7">Belongs to the DMRL synthase family.</text>
</comment>
<feature type="binding site" evidence="7">
    <location>
        <begin position="80"/>
        <end position="82"/>
    </location>
    <ligand>
        <name>5-amino-6-(D-ribitylamino)uracil</name>
        <dbReference type="ChEBI" id="CHEBI:15934"/>
    </ligand>
</feature>
<dbReference type="GeneID" id="90985945"/>
<evidence type="ECO:0000256" key="4">
    <source>
        <dbReference type="ARBA" id="ARBA00022619"/>
    </source>
</evidence>
<keyword evidence="4 7" id="KW-0686">Riboflavin biosynthesis</keyword>
<evidence type="ECO:0000313" key="8">
    <source>
        <dbReference type="EMBL" id="EFB89797.1"/>
    </source>
</evidence>
<dbReference type="RefSeq" id="WP_009165802.1">
    <property type="nucleotide sequence ID" value="NZ_ADFP01000121.1"/>
</dbReference>
<proteinExistence type="inferred from homology"/>
<dbReference type="InterPro" id="IPR036467">
    <property type="entry name" value="LS/RS_sf"/>
</dbReference>
<dbReference type="GO" id="GO:0016874">
    <property type="term" value="F:ligase activity"/>
    <property type="evidence" value="ECO:0007669"/>
    <property type="project" value="UniProtKB-KW"/>
</dbReference>
<sequence length="158" mass="17060">MKVVQGNLVAQGERYAIVVSRFNELICGKLVEGAKDALVRHGVKMNEFDVYWVPGAWELPLTVKELALSGRYDAVVALGAVIRGDTPHFEYVSAEMSKGLAAVGLDHRVPVAFGVLTTENLEQALLRAGSKAGNKGAEAALAALEMVSLLRQIRENKE</sequence>
<comment type="pathway">
    <text evidence="1 7">Cofactor biosynthesis; riboflavin biosynthesis; riboflavin from 2-hydroxy-3-oxobutyl phosphate and 5-amino-6-(D-ribitylamino)uracil: step 1/2.</text>
</comment>
<dbReference type="PANTHER" id="PTHR21058:SF0">
    <property type="entry name" value="6,7-DIMETHYL-8-RIBITYLLUMAZINE SYNTHASE"/>
    <property type="match status" value="1"/>
</dbReference>
<dbReference type="EC" id="2.5.1.78" evidence="3 7"/>
<dbReference type="InterPro" id="IPR002180">
    <property type="entry name" value="LS/RS"/>
</dbReference>
<dbReference type="Gene3D" id="3.40.50.960">
    <property type="entry name" value="Lumazine/riboflavin synthase"/>
    <property type="match status" value="1"/>
</dbReference>
<reference evidence="8 9" key="1">
    <citation type="submission" date="2009-12" db="EMBL/GenBank/DDBJ databases">
        <authorList>
            <person name="Shrivastava S."/>
            <person name="Madupu R."/>
            <person name="Durkin A.S."/>
            <person name="Torralba M."/>
            <person name="Methe B."/>
            <person name="Sutton G.G."/>
            <person name="Strausberg R.L."/>
            <person name="Nelson K.E."/>
        </authorList>
    </citation>
    <scope>NUCLEOTIDE SEQUENCE [LARGE SCALE GENOMIC DNA]</scope>
    <source>
        <strain evidence="8 9">W5455</strain>
    </source>
</reference>
<keyword evidence="8" id="KW-0436">Ligase</keyword>
<gene>
    <name evidence="7 8" type="primary">ribH</name>
    <name evidence="8" type="ORF">HMPREF7215_2612</name>
</gene>